<dbReference type="PRINTS" id="PR00111">
    <property type="entry name" value="ABHYDROLASE"/>
</dbReference>
<dbReference type="InterPro" id="IPR029058">
    <property type="entry name" value="AB_hydrolase_fold"/>
</dbReference>
<evidence type="ECO:0000313" key="3">
    <source>
        <dbReference type="EMBL" id="GLQ28835.1"/>
    </source>
</evidence>
<dbReference type="InterPro" id="IPR000073">
    <property type="entry name" value="AB_hydrolase_1"/>
</dbReference>
<dbReference type="EMBL" id="BSNL01000003">
    <property type="protein sequence ID" value="GLQ28835.1"/>
    <property type="molecule type" value="Genomic_DNA"/>
</dbReference>
<dbReference type="Gene3D" id="3.40.50.1820">
    <property type="entry name" value="alpha/beta hydrolase"/>
    <property type="match status" value="1"/>
</dbReference>
<name>A0ABQ5VNY2_9RHOB</name>
<organism evidence="3 4">
    <name type="scientific">Sulfitobacter pacificus</name>
    <dbReference type="NCBI Taxonomy" id="1499314"/>
    <lineage>
        <taxon>Bacteria</taxon>
        <taxon>Pseudomonadati</taxon>
        <taxon>Pseudomonadota</taxon>
        <taxon>Alphaproteobacteria</taxon>
        <taxon>Rhodobacterales</taxon>
        <taxon>Roseobacteraceae</taxon>
        <taxon>Sulfitobacter</taxon>
    </lineage>
</organism>
<reference evidence="3" key="1">
    <citation type="journal article" date="2014" name="Int. J. Syst. Evol. Microbiol.">
        <title>Complete genome of a new Firmicutes species belonging to the dominant human colonic microbiota ('Ruminococcus bicirculans') reveals two chromosomes and a selective capacity to utilize plant glucans.</title>
        <authorList>
            <consortium name="NISC Comparative Sequencing Program"/>
            <person name="Wegmann U."/>
            <person name="Louis P."/>
            <person name="Goesmann A."/>
            <person name="Henrissat B."/>
            <person name="Duncan S.H."/>
            <person name="Flint H.J."/>
        </authorList>
    </citation>
    <scope>NUCLEOTIDE SEQUENCE</scope>
    <source>
        <strain evidence="3">NBRC 109915</strain>
    </source>
</reference>
<keyword evidence="4" id="KW-1185">Reference proteome</keyword>
<keyword evidence="1 3" id="KW-0378">Hydrolase</keyword>
<dbReference type="SUPFAM" id="SSF53474">
    <property type="entry name" value="alpha/beta-Hydrolases"/>
    <property type="match status" value="1"/>
</dbReference>
<evidence type="ECO:0000256" key="1">
    <source>
        <dbReference type="ARBA" id="ARBA00022801"/>
    </source>
</evidence>
<dbReference type="PANTHER" id="PTHR43798">
    <property type="entry name" value="MONOACYLGLYCEROL LIPASE"/>
    <property type="match status" value="1"/>
</dbReference>
<evidence type="ECO:0000313" key="4">
    <source>
        <dbReference type="Proteomes" id="UP001161388"/>
    </source>
</evidence>
<gene>
    <name evidence="3" type="ORF">GCM10007927_36380</name>
</gene>
<protein>
    <submittedName>
        <fullName evidence="3">2,6-dioxo-6-phenylhexa-3-enoate hydrolase</fullName>
    </submittedName>
</protein>
<dbReference type="Proteomes" id="UP001161388">
    <property type="component" value="Unassembled WGS sequence"/>
</dbReference>
<accession>A0ABQ5VNY2</accession>
<dbReference type="GO" id="GO:0016787">
    <property type="term" value="F:hydrolase activity"/>
    <property type="evidence" value="ECO:0007669"/>
    <property type="project" value="UniProtKB-KW"/>
</dbReference>
<evidence type="ECO:0000259" key="2">
    <source>
        <dbReference type="Pfam" id="PF00561"/>
    </source>
</evidence>
<feature type="domain" description="AB hydrolase-1" evidence="2">
    <location>
        <begin position="31"/>
        <end position="262"/>
    </location>
</feature>
<proteinExistence type="predicted"/>
<comment type="caution">
    <text evidence="3">The sequence shown here is derived from an EMBL/GenBank/DDBJ whole genome shotgun (WGS) entry which is preliminary data.</text>
</comment>
<dbReference type="Pfam" id="PF00561">
    <property type="entry name" value="Abhydrolase_1"/>
    <property type="match status" value="1"/>
</dbReference>
<dbReference type="RefSeq" id="WP_284375831.1">
    <property type="nucleotide sequence ID" value="NZ_BSNL01000003.1"/>
</dbReference>
<sequence length="281" mass="30771">MSDGSQISDDGKIITIDGIDTYYQDVGEGEPVLFIHGSGPGVSAWANWRLNLGPISQKSRCIAPDMVGFGKTVAPENYEYSMTNWVKHLYGLTQELGLGQTTIVGNSFGGGLAIAFAIAHPELVSRIVLMGAVGVEFELTYGLNEVWGYEPSVENMKELLDIFSHDKTLVNDDLASLRYSASVAPGIHESYSAMFPAPRQKWIHAMASETSDISKIKVPVLIVHGKNDRVIPIGNSHKFFELLPNAELHLFSNCGHWTQIEKRDRFNALVLDFIAGGSNTS</sequence>
<dbReference type="PANTHER" id="PTHR43798:SF31">
    <property type="entry name" value="AB HYDROLASE SUPERFAMILY PROTEIN YCLE"/>
    <property type="match status" value="1"/>
</dbReference>
<reference evidence="3" key="2">
    <citation type="submission" date="2023-01" db="EMBL/GenBank/DDBJ databases">
        <title>Draft genome sequence of Sulfitobacter pacificus strain NBRC 109915.</title>
        <authorList>
            <person name="Sun Q."/>
            <person name="Mori K."/>
        </authorList>
    </citation>
    <scope>NUCLEOTIDE SEQUENCE</scope>
    <source>
        <strain evidence="3">NBRC 109915</strain>
    </source>
</reference>
<dbReference type="InterPro" id="IPR050266">
    <property type="entry name" value="AB_hydrolase_sf"/>
</dbReference>